<keyword evidence="1 4" id="KW-0963">Cytoplasm</keyword>
<dbReference type="Pfam" id="PF02623">
    <property type="entry name" value="FliW"/>
    <property type="match status" value="1"/>
</dbReference>
<dbReference type="Gene3D" id="2.30.290.10">
    <property type="entry name" value="BH3618-like"/>
    <property type="match status" value="1"/>
</dbReference>
<dbReference type="Proteomes" id="UP000008631">
    <property type="component" value="Chromosome"/>
</dbReference>
<evidence type="ECO:0000256" key="1">
    <source>
        <dbReference type="ARBA" id="ARBA00022490"/>
    </source>
</evidence>
<organism evidence="5 6">
    <name type="scientific">Isosphaera pallida (strain ATCC 43644 / DSM 9630 / IS1B)</name>
    <dbReference type="NCBI Taxonomy" id="575540"/>
    <lineage>
        <taxon>Bacteria</taxon>
        <taxon>Pseudomonadati</taxon>
        <taxon>Planctomycetota</taxon>
        <taxon>Planctomycetia</taxon>
        <taxon>Isosphaerales</taxon>
        <taxon>Isosphaeraceae</taxon>
        <taxon>Isosphaera</taxon>
    </lineage>
</organism>
<dbReference type="EMBL" id="CP002353">
    <property type="protein sequence ID" value="ADV61038.1"/>
    <property type="molecule type" value="Genomic_DNA"/>
</dbReference>
<sequence>MNLVTTRFGVVQVTDDQLIRVPEGLVGFRSLTSYALIPDPVVAGLTWLQSTTDPETAFALVTPEQVVTEYKLDLRPGDKAALELTNGDDAVVYVILNRGETGGLTVNLQGPLVINPHRRLGRQIVLTSSRYAVRYPLGSSASVAQPASSQDSDSSEPVEAAAAGLIDVVARVSL</sequence>
<evidence type="ECO:0000313" key="6">
    <source>
        <dbReference type="Proteomes" id="UP000008631"/>
    </source>
</evidence>
<dbReference type="RefSeq" id="WP_013563327.1">
    <property type="nucleotide sequence ID" value="NC_014962.1"/>
</dbReference>
<evidence type="ECO:0000256" key="3">
    <source>
        <dbReference type="ARBA" id="ARBA00022845"/>
    </source>
</evidence>
<dbReference type="OrthoDB" id="9801235at2"/>
<keyword evidence="6" id="KW-1185">Reference proteome</keyword>
<evidence type="ECO:0000313" key="5">
    <source>
        <dbReference type="EMBL" id="ADV61038.1"/>
    </source>
</evidence>
<dbReference type="InParanoid" id="E8QYR2"/>
<dbReference type="SUPFAM" id="SSF141457">
    <property type="entry name" value="BH3618-like"/>
    <property type="match status" value="1"/>
</dbReference>
<dbReference type="eggNOG" id="COG1699">
    <property type="taxonomic scope" value="Bacteria"/>
</dbReference>
<comment type="subunit">
    <text evidence="4">Interacts with translational regulator CsrA and flagellin(s).</text>
</comment>
<protein>
    <recommendedName>
        <fullName evidence="4">Flagellar assembly factor FliW</fullName>
    </recommendedName>
</protein>
<keyword evidence="3 4" id="KW-0810">Translation regulation</keyword>
<dbReference type="GO" id="GO:0006417">
    <property type="term" value="P:regulation of translation"/>
    <property type="evidence" value="ECO:0007669"/>
    <property type="project" value="UniProtKB-KW"/>
</dbReference>
<keyword evidence="4" id="KW-0143">Chaperone</keyword>
<name>E8QYR2_ISOPI</name>
<dbReference type="HAMAP" id="MF_01185">
    <property type="entry name" value="FliW"/>
    <property type="match status" value="1"/>
</dbReference>
<dbReference type="HOGENOM" id="CLU_112356_0_0_0"/>
<dbReference type="InterPro" id="IPR024046">
    <property type="entry name" value="Flagellar_assmbl_FliW_dom_sf"/>
</dbReference>
<gene>
    <name evidence="4" type="primary">fliW</name>
    <name evidence="5" type="ordered locus">Isop_0443</name>
</gene>
<dbReference type="InterPro" id="IPR003775">
    <property type="entry name" value="Flagellar_assembly_factor_FliW"/>
</dbReference>
<dbReference type="AlphaFoldDB" id="E8QYR2"/>
<dbReference type="GO" id="GO:0005737">
    <property type="term" value="C:cytoplasm"/>
    <property type="evidence" value="ECO:0007669"/>
    <property type="project" value="UniProtKB-SubCell"/>
</dbReference>
<dbReference type="KEGG" id="ipa:Isop_0443"/>
<dbReference type="GO" id="GO:0044780">
    <property type="term" value="P:bacterial-type flagellum assembly"/>
    <property type="evidence" value="ECO:0007669"/>
    <property type="project" value="UniProtKB-UniRule"/>
</dbReference>
<keyword evidence="2 4" id="KW-1005">Bacterial flagellum biogenesis</keyword>
<reference evidence="5 6" key="2">
    <citation type="journal article" date="2011" name="Stand. Genomic Sci.">
        <title>Complete genome sequence of Isosphaera pallida type strain (IS1B).</title>
        <authorList>
            <consortium name="US DOE Joint Genome Institute (JGI-PGF)"/>
            <person name="Goker M."/>
            <person name="Cleland D."/>
            <person name="Saunders E."/>
            <person name="Lapidus A."/>
            <person name="Nolan M."/>
            <person name="Lucas S."/>
            <person name="Hammon N."/>
            <person name="Deshpande S."/>
            <person name="Cheng J.F."/>
            <person name="Tapia R."/>
            <person name="Han C."/>
            <person name="Goodwin L."/>
            <person name="Pitluck S."/>
            <person name="Liolios K."/>
            <person name="Pagani I."/>
            <person name="Ivanova N."/>
            <person name="Mavromatis K."/>
            <person name="Pati A."/>
            <person name="Chen A."/>
            <person name="Palaniappan K."/>
            <person name="Land M."/>
            <person name="Hauser L."/>
            <person name="Chang Y.J."/>
            <person name="Jeffries C.D."/>
            <person name="Detter J.C."/>
            <person name="Beck B."/>
            <person name="Woyke T."/>
            <person name="Bristow J."/>
            <person name="Eisen J.A."/>
            <person name="Markowitz V."/>
            <person name="Hugenholtz P."/>
            <person name="Kyrpides N.C."/>
            <person name="Klenk H.P."/>
        </authorList>
    </citation>
    <scope>NUCLEOTIDE SEQUENCE [LARGE SCALE GENOMIC DNA]</scope>
    <source>
        <strain evidence="6">ATCC 43644 / DSM 9630 / IS1B</strain>
    </source>
</reference>
<dbReference type="PANTHER" id="PTHR39190">
    <property type="entry name" value="FLAGELLAR ASSEMBLY FACTOR FLIW"/>
    <property type="match status" value="1"/>
</dbReference>
<comment type="function">
    <text evidence="4">Acts as an anti-CsrA protein, binds CsrA and prevents it from repressing translation of its target genes, one of which is flagellin. Binds to flagellin and participates in the assembly of the flagellum.</text>
</comment>
<dbReference type="PANTHER" id="PTHR39190:SF1">
    <property type="entry name" value="FLAGELLAR ASSEMBLY FACTOR FLIW"/>
    <property type="match status" value="1"/>
</dbReference>
<comment type="similarity">
    <text evidence="4">Belongs to the FliW family.</text>
</comment>
<accession>E8QYR2</accession>
<proteinExistence type="inferred from homology"/>
<dbReference type="STRING" id="575540.Isop_0443"/>
<evidence type="ECO:0000256" key="2">
    <source>
        <dbReference type="ARBA" id="ARBA00022795"/>
    </source>
</evidence>
<reference key="1">
    <citation type="submission" date="2010-11" db="EMBL/GenBank/DDBJ databases">
        <title>The complete sequence of chromosome of Isophaera pallida ATCC 43644.</title>
        <authorList>
            <consortium name="US DOE Joint Genome Institute (JGI-PGF)"/>
            <person name="Lucas S."/>
            <person name="Copeland A."/>
            <person name="Lapidus A."/>
            <person name="Bruce D."/>
            <person name="Goodwin L."/>
            <person name="Pitluck S."/>
            <person name="Kyrpides N."/>
            <person name="Mavromatis K."/>
            <person name="Pagani I."/>
            <person name="Ivanova N."/>
            <person name="Saunders E."/>
            <person name="Brettin T."/>
            <person name="Detter J.C."/>
            <person name="Han C."/>
            <person name="Tapia R."/>
            <person name="Land M."/>
            <person name="Hauser L."/>
            <person name="Markowitz V."/>
            <person name="Cheng J.-F."/>
            <person name="Hugenholtz P."/>
            <person name="Woyke T."/>
            <person name="Wu D."/>
            <person name="Eisen J.A."/>
        </authorList>
    </citation>
    <scope>NUCLEOTIDE SEQUENCE</scope>
    <source>
        <strain>ATCC 43644</strain>
    </source>
</reference>
<evidence type="ECO:0000256" key="4">
    <source>
        <dbReference type="HAMAP-Rule" id="MF_01185"/>
    </source>
</evidence>
<comment type="subcellular location">
    <subcellularLocation>
        <location evidence="4">Cytoplasm</location>
    </subcellularLocation>
</comment>